<dbReference type="AlphaFoldDB" id="A0A182YPN2"/>
<reference evidence="2" key="1">
    <citation type="journal article" date="2014" name="Genome Biol.">
        <title>Genome analysis of a major urban malaria vector mosquito, Anopheles stephensi.</title>
        <authorList>
            <person name="Jiang X."/>
            <person name="Peery A."/>
            <person name="Hall A.B."/>
            <person name="Sharma A."/>
            <person name="Chen X.G."/>
            <person name="Waterhouse R.M."/>
            <person name="Komissarov A."/>
            <person name="Riehle M.M."/>
            <person name="Shouche Y."/>
            <person name="Sharakhova M.V."/>
            <person name="Lawson D."/>
            <person name="Pakpour N."/>
            <person name="Arensburger P."/>
            <person name="Davidson V.L."/>
            <person name="Eiglmeier K."/>
            <person name="Emrich S."/>
            <person name="George P."/>
            <person name="Kennedy R.C."/>
            <person name="Mane S.P."/>
            <person name="Maslen G."/>
            <person name="Oringanje C."/>
            <person name="Qi Y."/>
            <person name="Settlage R."/>
            <person name="Tojo M."/>
            <person name="Tubio J.M."/>
            <person name="Unger M.F."/>
            <person name="Wang B."/>
            <person name="Vernick K.D."/>
            <person name="Ribeiro J.M."/>
            <person name="James A.A."/>
            <person name="Michel K."/>
            <person name="Riehle M.A."/>
            <person name="Luckhart S."/>
            <person name="Sharakhov I.V."/>
            <person name="Tu Z."/>
        </authorList>
    </citation>
    <scope>NUCLEOTIDE SEQUENCE [LARGE SCALE GENOMIC DNA]</scope>
    <source>
        <strain evidence="2">Indian</strain>
    </source>
</reference>
<evidence type="ECO:0000313" key="2">
    <source>
        <dbReference type="Proteomes" id="UP000076408"/>
    </source>
</evidence>
<dbReference type="VEuPathDB" id="VectorBase:ASTEI20_037893"/>
<evidence type="ECO:0008006" key="3">
    <source>
        <dbReference type="Google" id="ProtNLM"/>
    </source>
</evidence>
<evidence type="ECO:0000313" key="1">
    <source>
        <dbReference type="EnsemblMetazoa" id="ASTEI10418-PA"/>
    </source>
</evidence>
<dbReference type="VEuPathDB" id="VectorBase:ASTE002668"/>
<name>A0A182YPN2_ANOST</name>
<organism evidence="1 2">
    <name type="scientific">Anopheles stephensi</name>
    <name type="common">Indo-Pakistan malaria mosquito</name>
    <dbReference type="NCBI Taxonomy" id="30069"/>
    <lineage>
        <taxon>Eukaryota</taxon>
        <taxon>Metazoa</taxon>
        <taxon>Ecdysozoa</taxon>
        <taxon>Arthropoda</taxon>
        <taxon>Hexapoda</taxon>
        <taxon>Insecta</taxon>
        <taxon>Pterygota</taxon>
        <taxon>Neoptera</taxon>
        <taxon>Endopterygota</taxon>
        <taxon>Diptera</taxon>
        <taxon>Nematocera</taxon>
        <taxon>Culicoidea</taxon>
        <taxon>Culicidae</taxon>
        <taxon>Anophelinae</taxon>
        <taxon>Anopheles</taxon>
    </lineage>
</organism>
<dbReference type="Proteomes" id="UP000076408">
    <property type="component" value="Unassembled WGS sequence"/>
</dbReference>
<sequence length="165" mass="18014">MMFTNLYPYALFIITYFLGKQKDGYSIKVNNIENCAGPDGIITLTDDATLTMQDDCSLVLEGCVKVKDFSTAAGTISVSKNGNELFKKPIDLCKAGSKVPFLGDFLPGGVCPQSENELCADPNKKIPLNRFKKMLGIMKGSMAVELNLDHDSGKSCIKIEMEISK</sequence>
<protein>
    <recommendedName>
        <fullName evidence="3">MD-2-related lipid-recognition domain-containing protein</fullName>
    </recommendedName>
</protein>
<dbReference type="VEuPathDB" id="VectorBase:ASTEI10418"/>
<dbReference type="OMA" id="NIENCAG"/>
<keyword evidence="2" id="KW-1185">Reference proteome</keyword>
<accession>A0A182YPN2</accession>
<reference evidence="1" key="2">
    <citation type="submission" date="2020-05" db="UniProtKB">
        <authorList>
            <consortium name="EnsemblMetazoa"/>
        </authorList>
    </citation>
    <scope>IDENTIFICATION</scope>
    <source>
        <strain evidence="1">Indian</strain>
    </source>
</reference>
<dbReference type="EnsemblMetazoa" id="ASTEI10418-RA">
    <property type="protein sequence ID" value="ASTEI10418-PA"/>
    <property type="gene ID" value="ASTEI10418"/>
</dbReference>
<proteinExistence type="predicted"/>